<evidence type="ECO:0000256" key="3">
    <source>
        <dbReference type="ARBA" id="ARBA00022605"/>
    </source>
</evidence>
<dbReference type="CDD" id="cd23934">
    <property type="entry name" value="AGPR_1_C"/>
    <property type="match status" value="1"/>
</dbReference>
<proteinExistence type="inferred from homology"/>
<dbReference type="GO" id="GO:0051287">
    <property type="term" value="F:NAD binding"/>
    <property type="evidence" value="ECO:0007669"/>
    <property type="project" value="InterPro"/>
</dbReference>
<dbReference type="SMART" id="SM00859">
    <property type="entry name" value="Semialdhyde_dh"/>
    <property type="match status" value="1"/>
</dbReference>
<dbReference type="InterPro" id="IPR036291">
    <property type="entry name" value="NAD(P)-bd_dom_sf"/>
</dbReference>
<evidence type="ECO:0000256" key="5">
    <source>
        <dbReference type="ARBA" id="ARBA00023002"/>
    </source>
</evidence>
<dbReference type="PROSITE" id="PS01224">
    <property type="entry name" value="ARGC"/>
    <property type="match status" value="1"/>
</dbReference>
<dbReference type="PANTHER" id="PTHR32338:SF10">
    <property type="entry name" value="N-ACETYL-GAMMA-GLUTAMYL-PHOSPHATE REDUCTASE, CHLOROPLASTIC-RELATED"/>
    <property type="match status" value="1"/>
</dbReference>
<feature type="active site" evidence="7 8">
    <location>
        <position position="148"/>
    </location>
</feature>
<evidence type="ECO:0000313" key="10">
    <source>
        <dbReference type="EMBL" id="ACN99373.1"/>
    </source>
</evidence>
<dbReference type="RefSeq" id="WP_012674691.1">
    <property type="nucleotide sequence ID" value="NC_012438.1"/>
</dbReference>
<dbReference type="Proteomes" id="UP000001369">
    <property type="component" value="Chromosome"/>
</dbReference>
<dbReference type="CDD" id="cd17895">
    <property type="entry name" value="AGPR_1_N"/>
    <property type="match status" value="1"/>
</dbReference>
<gene>
    <name evidence="7 10" type="primary">argC</name>
    <name evidence="10" type="ordered locus">SULAZ_0442</name>
</gene>
<dbReference type="InterPro" id="IPR058924">
    <property type="entry name" value="AGPR_dimerisation_dom"/>
</dbReference>
<dbReference type="InterPro" id="IPR000534">
    <property type="entry name" value="Semialdehyde_DH_NAD-bd"/>
</dbReference>
<dbReference type="HAMAP" id="MF_00150">
    <property type="entry name" value="ArgC_type1"/>
    <property type="match status" value="1"/>
</dbReference>
<keyword evidence="4 7" id="KW-0521">NADP</keyword>
<comment type="catalytic activity">
    <reaction evidence="6 7">
        <text>N-acetyl-L-glutamate 5-semialdehyde + phosphate + NADP(+) = N-acetyl-L-glutamyl 5-phosphate + NADPH + H(+)</text>
        <dbReference type="Rhea" id="RHEA:21588"/>
        <dbReference type="ChEBI" id="CHEBI:15378"/>
        <dbReference type="ChEBI" id="CHEBI:29123"/>
        <dbReference type="ChEBI" id="CHEBI:43474"/>
        <dbReference type="ChEBI" id="CHEBI:57783"/>
        <dbReference type="ChEBI" id="CHEBI:57936"/>
        <dbReference type="ChEBI" id="CHEBI:58349"/>
        <dbReference type="EC" id="1.2.1.38"/>
    </reaction>
</comment>
<dbReference type="EMBL" id="CP001229">
    <property type="protein sequence ID" value="ACN99373.1"/>
    <property type="molecule type" value="Genomic_DNA"/>
</dbReference>
<dbReference type="Gene3D" id="3.30.360.10">
    <property type="entry name" value="Dihydrodipicolinate Reductase, domain 2"/>
    <property type="match status" value="1"/>
</dbReference>
<dbReference type="eggNOG" id="COG0002">
    <property type="taxonomic scope" value="Bacteria"/>
</dbReference>
<evidence type="ECO:0000256" key="4">
    <source>
        <dbReference type="ARBA" id="ARBA00022857"/>
    </source>
</evidence>
<dbReference type="GO" id="GO:0005737">
    <property type="term" value="C:cytoplasm"/>
    <property type="evidence" value="ECO:0007669"/>
    <property type="project" value="UniProtKB-SubCell"/>
</dbReference>
<accession>C1DTJ7</accession>
<keyword evidence="5 7" id="KW-0560">Oxidoreductase</keyword>
<dbReference type="SUPFAM" id="SSF55347">
    <property type="entry name" value="Glyceraldehyde-3-phosphate dehydrogenase-like, C-terminal domain"/>
    <property type="match status" value="1"/>
</dbReference>
<dbReference type="HOGENOM" id="CLU_006384_0_1_0"/>
<keyword evidence="2 7" id="KW-0055">Arginine biosynthesis</keyword>
<dbReference type="Pfam" id="PF22698">
    <property type="entry name" value="Semialdhyde_dhC_1"/>
    <property type="match status" value="1"/>
</dbReference>
<keyword evidence="3 7" id="KW-0028">Amino-acid biosynthesis</keyword>
<sequence>MYVAIAGASGYTGAELLRILSRYKDIEINQITSRQYTGKTLKDVFPVFTKSKYENLTFKENLDLSISDIYFLCLPHEASLELVKQLYDNGKIIIDLSAAYRIKKSEVYKEYYGFEHNYPHLLEEAVYGLPEIYRDKIKTAKIVANPGCYPTATLLGLYPLIKNNLLNQNNSVIVNALSGISGAGRHLKEDFMYPESYSNVYAYNITKHRHTPEMEDVIENVSKKKISIRFTPHIIPISRGMLSTINVFIEISKKDLKELYYDTYKNEYFIRLQDRPSRVKEVIGTNFCDIYVDYDEKNKIAVITSAIDNLSKGASSQAVQNLNIILNKPENYCLENLPLFP</sequence>
<dbReference type="EC" id="1.2.1.38" evidence="7"/>
<evidence type="ECO:0000256" key="8">
    <source>
        <dbReference type="PROSITE-ProRule" id="PRU10010"/>
    </source>
</evidence>
<comment type="similarity">
    <text evidence="7">Belongs to the NAGSA dehydrogenase family. Type 1 subfamily.</text>
</comment>
<keyword evidence="7" id="KW-0963">Cytoplasm</keyword>
<evidence type="ECO:0000256" key="1">
    <source>
        <dbReference type="ARBA" id="ARBA00004862"/>
    </source>
</evidence>
<protein>
    <recommendedName>
        <fullName evidence="7">N-acetyl-gamma-glutamyl-phosphate reductase</fullName>
        <shortName evidence="7">AGPR</shortName>
        <ecNumber evidence="7">1.2.1.38</ecNumber>
    </recommendedName>
    <alternativeName>
        <fullName evidence="7">N-acetyl-glutamate semialdehyde dehydrogenase</fullName>
        <shortName evidence="7">NAGSA dehydrogenase</shortName>
    </alternativeName>
</protein>
<dbReference type="GO" id="GO:0006526">
    <property type="term" value="P:L-arginine biosynthetic process"/>
    <property type="evidence" value="ECO:0007669"/>
    <property type="project" value="UniProtKB-UniRule"/>
</dbReference>
<dbReference type="AlphaFoldDB" id="C1DTJ7"/>
<comment type="function">
    <text evidence="7">Catalyzes the NADPH-dependent reduction of N-acetyl-5-glutamyl phosphate to yield N-acetyl-L-glutamate 5-semialdehyde.</text>
</comment>
<dbReference type="NCBIfam" id="TIGR01850">
    <property type="entry name" value="argC"/>
    <property type="match status" value="1"/>
</dbReference>
<organism evidence="10 11">
    <name type="scientific">Sulfurihydrogenibium azorense (strain DSM 15241 / OCM 825 / Az-Fu1)</name>
    <dbReference type="NCBI Taxonomy" id="204536"/>
    <lineage>
        <taxon>Bacteria</taxon>
        <taxon>Pseudomonadati</taxon>
        <taxon>Aquificota</taxon>
        <taxon>Aquificia</taxon>
        <taxon>Aquificales</taxon>
        <taxon>Hydrogenothermaceae</taxon>
        <taxon>Sulfurihydrogenibium</taxon>
    </lineage>
</organism>
<feature type="domain" description="Semialdehyde dehydrogenase NAD-binding" evidence="9">
    <location>
        <begin position="2"/>
        <end position="140"/>
    </location>
</feature>
<dbReference type="PANTHER" id="PTHR32338">
    <property type="entry name" value="N-ACETYL-GAMMA-GLUTAMYL-PHOSPHATE REDUCTASE, CHLOROPLASTIC-RELATED-RELATED"/>
    <property type="match status" value="1"/>
</dbReference>
<keyword evidence="11" id="KW-1185">Reference proteome</keyword>
<reference evidence="10 11" key="1">
    <citation type="journal article" date="2009" name="J. Bacteriol.">
        <title>Complete and draft genome sequences of six members of the Aquificales.</title>
        <authorList>
            <person name="Reysenbach A.L."/>
            <person name="Hamamura N."/>
            <person name="Podar M."/>
            <person name="Griffiths E."/>
            <person name="Ferreira S."/>
            <person name="Hochstein R."/>
            <person name="Heidelberg J."/>
            <person name="Johnson J."/>
            <person name="Mead D."/>
            <person name="Pohorille A."/>
            <person name="Sarmiento M."/>
            <person name="Schweighofer K."/>
            <person name="Seshadri R."/>
            <person name="Voytek M.A."/>
        </authorList>
    </citation>
    <scope>NUCLEOTIDE SEQUENCE [LARGE SCALE GENOMIC DNA]</scope>
    <source>
        <strain evidence="11">Az-Fu1 / DSM 15241 / OCM 825</strain>
    </source>
</reference>
<dbReference type="OrthoDB" id="9801289at2"/>
<name>C1DTJ7_SULAA</name>
<dbReference type="InterPro" id="IPR050085">
    <property type="entry name" value="AGPR"/>
</dbReference>
<dbReference type="GO" id="GO:0003942">
    <property type="term" value="F:N-acetyl-gamma-glutamyl-phosphate reductase activity"/>
    <property type="evidence" value="ECO:0007669"/>
    <property type="project" value="UniProtKB-UniRule"/>
</dbReference>
<dbReference type="SUPFAM" id="SSF51735">
    <property type="entry name" value="NAD(P)-binding Rossmann-fold domains"/>
    <property type="match status" value="1"/>
</dbReference>
<dbReference type="FunFam" id="3.30.360.10:FF:000014">
    <property type="entry name" value="N-acetyl-gamma-glutamyl-phosphate reductase"/>
    <property type="match status" value="1"/>
</dbReference>
<dbReference type="UniPathway" id="UPA00068">
    <property type="reaction ID" value="UER00108"/>
</dbReference>
<dbReference type="KEGG" id="saf:SULAZ_0442"/>
<evidence type="ECO:0000256" key="7">
    <source>
        <dbReference type="HAMAP-Rule" id="MF_00150"/>
    </source>
</evidence>
<evidence type="ECO:0000259" key="9">
    <source>
        <dbReference type="SMART" id="SM00859"/>
    </source>
</evidence>
<dbReference type="Gene3D" id="3.40.50.720">
    <property type="entry name" value="NAD(P)-binding Rossmann-like Domain"/>
    <property type="match status" value="1"/>
</dbReference>
<evidence type="ECO:0000256" key="6">
    <source>
        <dbReference type="ARBA" id="ARBA00050557"/>
    </source>
</evidence>
<comment type="pathway">
    <text evidence="1 7">Amino-acid biosynthesis; L-arginine biosynthesis; N(2)-acetyl-L-ornithine from L-glutamate: step 3/4.</text>
</comment>
<comment type="subcellular location">
    <subcellularLocation>
        <location evidence="7">Cytoplasm</location>
    </subcellularLocation>
</comment>
<dbReference type="InterPro" id="IPR023013">
    <property type="entry name" value="AGPR_AS"/>
</dbReference>
<dbReference type="GO" id="GO:0070401">
    <property type="term" value="F:NADP+ binding"/>
    <property type="evidence" value="ECO:0007669"/>
    <property type="project" value="InterPro"/>
</dbReference>
<dbReference type="InterPro" id="IPR000706">
    <property type="entry name" value="AGPR_type-1"/>
</dbReference>
<evidence type="ECO:0000256" key="2">
    <source>
        <dbReference type="ARBA" id="ARBA00022571"/>
    </source>
</evidence>
<evidence type="ECO:0000313" key="11">
    <source>
        <dbReference type="Proteomes" id="UP000001369"/>
    </source>
</evidence>
<dbReference type="STRING" id="204536.SULAZ_0442"/>
<dbReference type="Pfam" id="PF01118">
    <property type="entry name" value="Semialdhyde_dh"/>
    <property type="match status" value="1"/>
</dbReference>